<evidence type="ECO:0000313" key="3">
    <source>
        <dbReference type="EMBL" id="MQQ10016.1"/>
    </source>
</evidence>
<keyword evidence="1" id="KW-0732">Signal</keyword>
<keyword evidence="4" id="KW-1185">Reference proteome</keyword>
<sequence length="86" mass="9607">MTFTTIKTAACVLATAIAVPLVALASDTSIDPKFEAQIRETLTAQGFEVRKIEVEDELFEAYALKDGQKYEVYMNADLEIMKIEED</sequence>
<dbReference type="InterPro" id="IPR025711">
    <property type="entry name" value="PepSY"/>
</dbReference>
<evidence type="ECO:0000313" key="4">
    <source>
        <dbReference type="Proteomes" id="UP000444174"/>
    </source>
</evidence>
<protein>
    <submittedName>
        <fullName evidence="3">PepSY domain-containing protein</fullName>
    </submittedName>
</protein>
<proteinExistence type="predicted"/>
<reference evidence="3 4" key="1">
    <citation type="submission" date="2019-10" db="EMBL/GenBank/DDBJ databases">
        <title>Epibacterium sp. nov., isolated from seawater.</title>
        <authorList>
            <person name="Zhang X."/>
            <person name="Li N."/>
        </authorList>
    </citation>
    <scope>NUCLEOTIDE SEQUENCE [LARGE SCALE GENOMIC DNA]</scope>
    <source>
        <strain evidence="3 4">SM1979</strain>
    </source>
</reference>
<dbReference type="EMBL" id="WIBF01000011">
    <property type="protein sequence ID" value="MQQ10016.1"/>
    <property type="molecule type" value="Genomic_DNA"/>
</dbReference>
<feature type="chain" id="PRO_5032708013" evidence="1">
    <location>
        <begin position="26"/>
        <end position="86"/>
    </location>
</feature>
<evidence type="ECO:0000259" key="2">
    <source>
        <dbReference type="Pfam" id="PF13670"/>
    </source>
</evidence>
<dbReference type="AlphaFoldDB" id="A0A843YFY0"/>
<comment type="caution">
    <text evidence="3">The sequence shown here is derived from an EMBL/GenBank/DDBJ whole genome shotgun (WGS) entry which is preliminary data.</text>
</comment>
<dbReference type="RefSeq" id="WP_153216985.1">
    <property type="nucleotide sequence ID" value="NZ_WIBF01000011.1"/>
</dbReference>
<evidence type="ECO:0000256" key="1">
    <source>
        <dbReference type="SAM" id="SignalP"/>
    </source>
</evidence>
<feature type="signal peptide" evidence="1">
    <location>
        <begin position="1"/>
        <end position="25"/>
    </location>
</feature>
<gene>
    <name evidence="3" type="ORF">GFB49_16235</name>
</gene>
<accession>A0A843YFY0</accession>
<dbReference type="Proteomes" id="UP000444174">
    <property type="component" value="Unassembled WGS sequence"/>
</dbReference>
<dbReference type="Pfam" id="PF13670">
    <property type="entry name" value="PepSY_2"/>
    <property type="match status" value="1"/>
</dbReference>
<name>A0A843YFY0_9RHOB</name>
<feature type="domain" description="PepSY" evidence="2">
    <location>
        <begin position="12"/>
        <end position="81"/>
    </location>
</feature>
<organism evidence="3 4">
    <name type="scientific">Tritonibacter litoralis</name>
    <dbReference type="NCBI Taxonomy" id="2662264"/>
    <lineage>
        <taxon>Bacteria</taxon>
        <taxon>Pseudomonadati</taxon>
        <taxon>Pseudomonadota</taxon>
        <taxon>Alphaproteobacteria</taxon>
        <taxon>Rhodobacterales</taxon>
        <taxon>Paracoccaceae</taxon>
        <taxon>Tritonibacter</taxon>
    </lineage>
</organism>